<evidence type="ECO:0000259" key="13">
    <source>
        <dbReference type="PROSITE" id="PS51900"/>
    </source>
</evidence>
<keyword evidence="7 10" id="KW-0238">DNA-binding</keyword>
<feature type="active site" evidence="10">
    <location>
        <position position="247"/>
    </location>
</feature>
<gene>
    <name evidence="10 14" type="primary">xerC</name>
    <name evidence="14" type="ORF">NITFAB_0105</name>
</gene>
<evidence type="ECO:0000256" key="11">
    <source>
        <dbReference type="NCBIfam" id="TIGR02224"/>
    </source>
</evidence>
<sequence length="309" mass="34766">MSKKPAQTTPFNRNALLGYLGYLRNERGCSTLTAENYSRDINRLFTLANTTPLDELNTLQLRRFVAQLHGKGIGGKSLARMLSAWRSFYSYLMRNFQFKDNPCIDIRPPKSPRNLPHELSPDEAVRMMELPTAGDLLAVRDKAMYELCYSSGLRLAELTSLDPSSLDFSDSTVRVTGKGSKTRIVPLGSYAICALQTWLAAREQLAKPNETALFVNRNGGRLSPRAVQLRMKAWGIKQGITSNVHPHRLRHSFASHVLQSSGDLRAVQEMLGHASISTTQIYTHLDFQYLSKIYDQAHPRAKKKIENIS</sequence>
<dbReference type="SUPFAM" id="SSF56349">
    <property type="entry name" value="DNA breaking-rejoining enzymes"/>
    <property type="match status" value="1"/>
</dbReference>
<feature type="active site" evidence="10">
    <location>
        <position position="178"/>
    </location>
</feature>
<evidence type="ECO:0000256" key="3">
    <source>
        <dbReference type="ARBA" id="ARBA00022490"/>
    </source>
</evidence>
<evidence type="ECO:0000259" key="12">
    <source>
        <dbReference type="PROSITE" id="PS51898"/>
    </source>
</evidence>
<dbReference type="NCBIfam" id="TIGR02224">
    <property type="entry name" value="recomb_XerC"/>
    <property type="match status" value="1"/>
</dbReference>
<comment type="subcellular location">
    <subcellularLocation>
        <location evidence="1 10">Cytoplasm</location>
    </subcellularLocation>
</comment>
<dbReference type="InterPro" id="IPR050090">
    <property type="entry name" value="Tyrosine_recombinase_XerCD"/>
</dbReference>
<dbReference type="InterPro" id="IPR004107">
    <property type="entry name" value="Integrase_SAM-like_N"/>
</dbReference>
<protein>
    <recommendedName>
        <fullName evidence="10 11">Tyrosine recombinase XerC</fullName>
    </recommendedName>
</protein>
<feature type="active site" evidence="10">
    <location>
        <position position="273"/>
    </location>
</feature>
<dbReference type="GO" id="GO:0003677">
    <property type="term" value="F:DNA binding"/>
    <property type="evidence" value="ECO:0007669"/>
    <property type="project" value="UniProtKB-UniRule"/>
</dbReference>
<accession>A0A2X0SFH2</accession>
<dbReference type="GO" id="GO:0007059">
    <property type="term" value="P:chromosome segregation"/>
    <property type="evidence" value="ECO:0007669"/>
    <property type="project" value="UniProtKB-UniRule"/>
</dbReference>
<dbReference type="InterPro" id="IPR013762">
    <property type="entry name" value="Integrase-like_cat_sf"/>
</dbReference>
<comment type="subunit">
    <text evidence="10">Forms a cyclic heterotetrameric complex composed of two molecules of XerC and two molecules of XerD.</text>
</comment>
<evidence type="ECO:0000256" key="10">
    <source>
        <dbReference type="HAMAP-Rule" id="MF_01808"/>
    </source>
</evidence>
<evidence type="ECO:0000256" key="4">
    <source>
        <dbReference type="ARBA" id="ARBA00022618"/>
    </source>
</evidence>
<dbReference type="Pfam" id="PF00589">
    <property type="entry name" value="Phage_integrase"/>
    <property type="match status" value="1"/>
</dbReference>
<keyword evidence="6 10" id="KW-0229">DNA integration</keyword>
<dbReference type="GO" id="GO:0005737">
    <property type="term" value="C:cytoplasm"/>
    <property type="evidence" value="ECO:0007669"/>
    <property type="project" value="UniProtKB-SubCell"/>
</dbReference>
<dbReference type="InterPro" id="IPR044068">
    <property type="entry name" value="CB"/>
</dbReference>
<keyword evidence="8 10" id="KW-0233">DNA recombination</keyword>
<keyword evidence="5 10" id="KW-0159">Chromosome partition</keyword>
<dbReference type="InterPro" id="IPR011010">
    <property type="entry name" value="DNA_brk_join_enz"/>
</dbReference>
<dbReference type="SUPFAM" id="SSF47823">
    <property type="entry name" value="lambda integrase-like, N-terminal domain"/>
    <property type="match status" value="1"/>
</dbReference>
<dbReference type="CDD" id="cd00798">
    <property type="entry name" value="INT_XerDC_C"/>
    <property type="match status" value="1"/>
</dbReference>
<evidence type="ECO:0000256" key="2">
    <source>
        <dbReference type="ARBA" id="ARBA00006657"/>
    </source>
</evidence>
<feature type="active site" description="O-(3'-phospho-DNA)-tyrosine intermediate" evidence="10">
    <location>
        <position position="282"/>
    </location>
</feature>
<feature type="active site" evidence="10">
    <location>
        <position position="250"/>
    </location>
</feature>
<evidence type="ECO:0000256" key="9">
    <source>
        <dbReference type="ARBA" id="ARBA00023306"/>
    </source>
</evidence>
<dbReference type="GO" id="GO:0009037">
    <property type="term" value="F:tyrosine-based site-specific recombinase activity"/>
    <property type="evidence" value="ECO:0007669"/>
    <property type="project" value="UniProtKB-UniRule"/>
</dbReference>
<reference evidence="14" key="1">
    <citation type="submission" date="2018-05" db="EMBL/GenBank/DDBJ databases">
        <authorList>
            <person name="Lanie J.A."/>
            <person name="Ng W.-L."/>
            <person name="Kazmierczak K.M."/>
            <person name="Andrzejewski T.M."/>
            <person name="Davidsen T.M."/>
            <person name="Wayne K.J."/>
            <person name="Tettelin H."/>
            <person name="Glass J.I."/>
            <person name="Rusch D."/>
            <person name="Podicherti R."/>
            <person name="Tsui H.-C.T."/>
            <person name="Winkler M.E."/>
        </authorList>
    </citation>
    <scope>NUCLEOTIDE SEQUENCE</scope>
    <source>
        <strain evidence="14">KNB</strain>
    </source>
</reference>
<dbReference type="GO" id="GO:0051301">
    <property type="term" value="P:cell division"/>
    <property type="evidence" value="ECO:0007669"/>
    <property type="project" value="UniProtKB-UniRule"/>
</dbReference>
<dbReference type="AlphaFoldDB" id="A0A2X0SFH2"/>
<keyword evidence="3 10" id="KW-0963">Cytoplasm</keyword>
<dbReference type="PROSITE" id="PS51898">
    <property type="entry name" value="TYR_RECOMBINASE"/>
    <property type="match status" value="1"/>
</dbReference>
<comment type="function">
    <text evidence="10">Site-specific tyrosine recombinase, which acts by catalyzing the cutting and rejoining of the recombining DNA molecules. The XerC-XerD complex is essential to convert dimers of the bacterial chromosome into monomers to permit their segregation at cell division. It also contributes to the segregational stability of plasmids.</text>
</comment>
<feature type="domain" description="Tyr recombinase" evidence="12">
    <location>
        <begin position="114"/>
        <end position="295"/>
    </location>
</feature>
<comment type="similarity">
    <text evidence="2 10">Belongs to the 'phage' integrase family. XerC subfamily.</text>
</comment>
<dbReference type="Pfam" id="PF02899">
    <property type="entry name" value="Phage_int_SAM_1"/>
    <property type="match status" value="1"/>
</dbReference>
<feature type="domain" description="Core-binding (CB)" evidence="13">
    <location>
        <begin position="10"/>
        <end position="93"/>
    </location>
</feature>
<evidence type="ECO:0000256" key="6">
    <source>
        <dbReference type="ARBA" id="ARBA00022908"/>
    </source>
</evidence>
<dbReference type="EMBL" id="LS423452">
    <property type="protein sequence ID" value="SPS04516.1"/>
    <property type="molecule type" value="Genomic_DNA"/>
</dbReference>
<name>A0A2X0SFH2_9PROT</name>
<dbReference type="PANTHER" id="PTHR30349:SF81">
    <property type="entry name" value="TYROSINE RECOMBINASE XERC"/>
    <property type="match status" value="1"/>
</dbReference>
<evidence type="ECO:0000313" key="14">
    <source>
        <dbReference type="EMBL" id="SPS04516.1"/>
    </source>
</evidence>
<dbReference type="Gene3D" id="1.10.150.130">
    <property type="match status" value="1"/>
</dbReference>
<dbReference type="HAMAP" id="MF_01808">
    <property type="entry name" value="Recomb_XerC_XerD"/>
    <property type="match status" value="1"/>
</dbReference>
<dbReference type="Gene3D" id="1.10.443.10">
    <property type="entry name" value="Intergrase catalytic core"/>
    <property type="match status" value="1"/>
</dbReference>
<dbReference type="InterPro" id="IPR010998">
    <property type="entry name" value="Integrase_recombinase_N"/>
</dbReference>
<evidence type="ECO:0000256" key="5">
    <source>
        <dbReference type="ARBA" id="ARBA00022829"/>
    </source>
</evidence>
<evidence type="ECO:0000256" key="1">
    <source>
        <dbReference type="ARBA" id="ARBA00004496"/>
    </source>
</evidence>
<dbReference type="InterPro" id="IPR002104">
    <property type="entry name" value="Integrase_catalytic"/>
</dbReference>
<keyword evidence="9 10" id="KW-0131">Cell cycle</keyword>
<keyword evidence="4 10" id="KW-0132">Cell division</keyword>
<dbReference type="PANTHER" id="PTHR30349">
    <property type="entry name" value="PHAGE INTEGRASE-RELATED"/>
    <property type="match status" value="1"/>
</dbReference>
<feature type="active site" evidence="10">
    <location>
        <position position="154"/>
    </location>
</feature>
<dbReference type="InterPro" id="IPR011931">
    <property type="entry name" value="Recomb_XerC"/>
</dbReference>
<dbReference type="GO" id="GO:0006313">
    <property type="term" value="P:DNA transposition"/>
    <property type="evidence" value="ECO:0007669"/>
    <property type="project" value="UniProtKB-UniRule"/>
</dbReference>
<organism evidence="14">
    <name type="scientific">Candidatus Nitrotoga fabula</name>
    <dbReference type="NCBI Taxonomy" id="2182327"/>
    <lineage>
        <taxon>Bacteria</taxon>
        <taxon>Pseudomonadati</taxon>
        <taxon>Pseudomonadota</taxon>
        <taxon>Betaproteobacteria</taxon>
        <taxon>Nitrosomonadales</taxon>
        <taxon>Gallionellaceae</taxon>
        <taxon>Candidatus Nitrotoga</taxon>
    </lineage>
</organism>
<proteinExistence type="inferred from homology"/>
<dbReference type="PROSITE" id="PS51900">
    <property type="entry name" value="CB"/>
    <property type="match status" value="1"/>
</dbReference>
<dbReference type="InterPro" id="IPR023009">
    <property type="entry name" value="Tyrosine_recombinase_XerC/XerD"/>
</dbReference>
<evidence type="ECO:0000256" key="8">
    <source>
        <dbReference type="ARBA" id="ARBA00023172"/>
    </source>
</evidence>
<evidence type="ECO:0000256" key="7">
    <source>
        <dbReference type="ARBA" id="ARBA00023125"/>
    </source>
</evidence>